<dbReference type="AlphaFoldDB" id="A0A1I1FBL1"/>
<dbReference type="Pfam" id="PF01979">
    <property type="entry name" value="Amidohydro_1"/>
    <property type="match status" value="1"/>
</dbReference>
<dbReference type="Proteomes" id="UP000199046">
    <property type="component" value="Unassembled WGS sequence"/>
</dbReference>
<dbReference type="CDD" id="cd01303">
    <property type="entry name" value="GDEase"/>
    <property type="match status" value="1"/>
</dbReference>
<dbReference type="GO" id="GO:0006147">
    <property type="term" value="P:guanine catabolic process"/>
    <property type="evidence" value="ECO:0007669"/>
    <property type="project" value="UniProtKB-UniRule"/>
</dbReference>
<dbReference type="NCBIfam" id="NF006679">
    <property type="entry name" value="PRK09228.1"/>
    <property type="match status" value="1"/>
</dbReference>
<comment type="catalytic activity">
    <reaction evidence="8">
        <text>guanine + H2O + H(+) = xanthine + NH4(+)</text>
        <dbReference type="Rhea" id="RHEA:14665"/>
        <dbReference type="ChEBI" id="CHEBI:15377"/>
        <dbReference type="ChEBI" id="CHEBI:15378"/>
        <dbReference type="ChEBI" id="CHEBI:16235"/>
        <dbReference type="ChEBI" id="CHEBI:17712"/>
        <dbReference type="ChEBI" id="CHEBI:28938"/>
        <dbReference type="EC" id="3.5.4.3"/>
    </reaction>
</comment>
<protein>
    <recommendedName>
        <fullName evidence="3 7">Guanine deaminase</fullName>
        <shortName evidence="8">Guanase</shortName>
        <ecNumber evidence="3 7">3.5.4.3</ecNumber>
    </recommendedName>
    <alternativeName>
        <fullName evidence="8">Guanine aminohydrolase</fullName>
    </alternativeName>
</protein>
<keyword evidence="11" id="KW-1185">Reference proteome</keyword>
<dbReference type="EMBL" id="FOLY01000001">
    <property type="protein sequence ID" value="SFB96765.1"/>
    <property type="molecule type" value="Genomic_DNA"/>
</dbReference>
<evidence type="ECO:0000256" key="4">
    <source>
        <dbReference type="ARBA" id="ARBA00022723"/>
    </source>
</evidence>
<dbReference type="RefSeq" id="WP_090129692.1">
    <property type="nucleotide sequence ID" value="NZ_FOLY01000001.1"/>
</dbReference>
<dbReference type="SUPFAM" id="SSF51556">
    <property type="entry name" value="Metallo-dependent hydrolases"/>
    <property type="match status" value="1"/>
</dbReference>
<dbReference type="Gene3D" id="2.30.40.10">
    <property type="entry name" value="Urease, subunit C, domain 1"/>
    <property type="match status" value="1"/>
</dbReference>
<dbReference type="InterPro" id="IPR032466">
    <property type="entry name" value="Metal_Hydrolase"/>
</dbReference>
<sequence length="438" mass="49032">MSRLHALRGMTLSFNDDPGTSDQPHDGTVEFQKDGLIIIQEGRILHSGPASLLLETLPEGTPIDHWPDQLIMPGFIDPHLHYSQLDITASYGRQLLDWLNTYTFPEESRFSERAYADEIANAFLEQLLANGVTTALAFCTTHPASVEALFTAASDRNMRMLGGKVMMDRNAPEALCDTPETGIRDSRRLIEKWHDHGRLEYAITPRFAPTSTPEQLAATGRLLSDYPGMVMQTHLSENRQEVDWVASLFPEARDYLDVYSQYHLVRPRAIFAHGIHIDDDVRQRLADDGGAIAFCPSSNLFLGSGLFDWRSAREQEVRVGIASDIGAGTSFSPFQTLQDAYKVGQLSHQPLTPWQAFYAYTLGNARVLDIDHHIGSLDAGKEADITVINPRATPMLARKDRHDPTLMEQLFNLMILGDERCISATYIMGRKIYDAQNS</sequence>
<dbReference type="OrthoDB" id="9787621at2"/>
<dbReference type="InterPro" id="IPR014311">
    <property type="entry name" value="Guanine_deaminase"/>
</dbReference>
<gene>
    <name evidence="10" type="ORF">SAMN05421848_0066</name>
</gene>
<dbReference type="Gene3D" id="3.20.20.140">
    <property type="entry name" value="Metal-dependent hydrolases"/>
    <property type="match status" value="1"/>
</dbReference>
<feature type="domain" description="Amidohydrolase-related" evidence="9">
    <location>
        <begin position="71"/>
        <end position="430"/>
    </location>
</feature>
<keyword evidence="4 8" id="KW-0479">Metal-binding</keyword>
<comment type="cofactor">
    <cofactor evidence="8">
        <name>Zn(2+)</name>
        <dbReference type="ChEBI" id="CHEBI:29105"/>
    </cofactor>
    <text evidence="8">Binds 1 zinc ion per subunit.</text>
</comment>
<dbReference type="InterPro" id="IPR051607">
    <property type="entry name" value="Metallo-dep_hydrolases"/>
</dbReference>
<dbReference type="NCBIfam" id="TIGR02967">
    <property type="entry name" value="guan_deamin"/>
    <property type="match status" value="1"/>
</dbReference>
<dbReference type="InterPro" id="IPR011059">
    <property type="entry name" value="Metal-dep_hydrolase_composite"/>
</dbReference>
<keyword evidence="5 8" id="KW-0378">Hydrolase</keyword>
<evidence type="ECO:0000256" key="8">
    <source>
        <dbReference type="RuleBase" id="RU366009"/>
    </source>
</evidence>
<accession>A0A1I1FBL1</accession>
<evidence type="ECO:0000256" key="3">
    <source>
        <dbReference type="ARBA" id="ARBA00012781"/>
    </source>
</evidence>
<dbReference type="STRING" id="402385.SAMN05421848_0066"/>
<evidence type="ECO:0000256" key="5">
    <source>
        <dbReference type="ARBA" id="ARBA00022801"/>
    </source>
</evidence>
<dbReference type="InterPro" id="IPR006680">
    <property type="entry name" value="Amidohydro-rel"/>
</dbReference>
<comment type="similarity">
    <text evidence="2 8">Belongs to the metallo-dependent hydrolases superfamily. ATZ/TRZ family.</text>
</comment>
<evidence type="ECO:0000256" key="2">
    <source>
        <dbReference type="ARBA" id="ARBA00006745"/>
    </source>
</evidence>
<reference evidence="11" key="1">
    <citation type="submission" date="2016-10" db="EMBL/GenBank/DDBJ databases">
        <authorList>
            <person name="Varghese N."/>
            <person name="Submissions S."/>
        </authorList>
    </citation>
    <scope>NUCLEOTIDE SEQUENCE [LARGE SCALE GENOMIC DNA]</scope>
    <source>
        <strain evidence="11">DSM 23439</strain>
    </source>
</reference>
<keyword evidence="6 8" id="KW-0862">Zinc</keyword>
<dbReference type="UniPathway" id="UPA00603">
    <property type="reaction ID" value="UER00660"/>
</dbReference>
<organism evidence="10 11">
    <name type="scientific">Kushneria avicenniae</name>
    <dbReference type="NCBI Taxonomy" id="402385"/>
    <lineage>
        <taxon>Bacteria</taxon>
        <taxon>Pseudomonadati</taxon>
        <taxon>Pseudomonadota</taxon>
        <taxon>Gammaproteobacteria</taxon>
        <taxon>Oceanospirillales</taxon>
        <taxon>Halomonadaceae</taxon>
        <taxon>Kushneria</taxon>
    </lineage>
</organism>
<dbReference type="SUPFAM" id="SSF51338">
    <property type="entry name" value="Composite domain of metallo-dependent hydrolases"/>
    <property type="match status" value="1"/>
</dbReference>
<comment type="pathway">
    <text evidence="1 8">Purine metabolism; guanine degradation; xanthine from guanine: step 1/1.</text>
</comment>
<dbReference type="GO" id="GO:0005829">
    <property type="term" value="C:cytosol"/>
    <property type="evidence" value="ECO:0007669"/>
    <property type="project" value="TreeGrafter"/>
</dbReference>
<dbReference type="PANTHER" id="PTHR11271">
    <property type="entry name" value="GUANINE DEAMINASE"/>
    <property type="match status" value="1"/>
</dbReference>
<evidence type="ECO:0000256" key="6">
    <source>
        <dbReference type="ARBA" id="ARBA00022833"/>
    </source>
</evidence>
<name>A0A1I1FBL1_9GAMM</name>
<dbReference type="GO" id="GO:0008270">
    <property type="term" value="F:zinc ion binding"/>
    <property type="evidence" value="ECO:0007669"/>
    <property type="project" value="UniProtKB-UniRule"/>
</dbReference>
<evidence type="ECO:0000313" key="11">
    <source>
        <dbReference type="Proteomes" id="UP000199046"/>
    </source>
</evidence>
<dbReference type="GO" id="GO:0008892">
    <property type="term" value="F:guanine deaminase activity"/>
    <property type="evidence" value="ECO:0007669"/>
    <property type="project" value="UniProtKB-UniRule"/>
</dbReference>
<proteinExistence type="inferred from homology"/>
<dbReference type="PANTHER" id="PTHR11271:SF6">
    <property type="entry name" value="GUANINE DEAMINASE"/>
    <property type="match status" value="1"/>
</dbReference>
<dbReference type="FunFam" id="3.20.20.140:FF:000022">
    <property type="entry name" value="Guanine deaminase"/>
    <property type="match status" value="1"/>
</dbReference>
<dbReference type="EC" id="3.5.4.3" evidence="3 7"/>
<evidence type="ECO:0000259" key="9">
    <source>
        <dbReference type="Pfam" id="PF01979"/>
    </source>
</evidence>
<evidence type="ECO:0000313" key="10">
    <source>
        <dbReference type="EMBL" id="SFB96765.1"/>
    </source>
</evidence>
<evidence type="ECO:0000256" key="1">
    <source>
        <dbReference type="ARBA" id="ARBA00004984"/>
    </source>
</evidence>
<comment type="function">
    <text evidence="8">Catalyzes the hydrolytic deamination of guanine, producing xanthine and ammonia.</text>
</comment>
<evidence type="ECO:0000256" key="7">
    <source>
        <dbReference type="NCBIfam" id="TIGR02967"/>
    </source>
</evidence>